<keyword evidence="8" id="KW-1185">Reference proteome</keyword>
<evidence type="ECO:0000256" key="3">
    <source>
        <dbReference type="ARBA" id="ARBA00022723"/>
    </source>
</evidence>
<sequence>MSLRVLLASSARHLHGPCRRYATEAARTVLSTKPSIYGQPIFQSHPHLVKPNELTAGIPSEEYERRRRALMDSLPDDSIVVSVAAPIKYMSNNIFYKYRQASDFWYLTGFEEPDSAIILEKNSSSRDYKLTLFCNGTDSDKAKWDGASTSLDDAGALFNADSALPITTFPSHLKALISLSSHVYVDLPASATPRSSRSRPKSILKYLANSLPARREYDSIMETLSGSKRKQLAPEISKFRAIKSKCEQDIMRAAADISGTAHAKTMRFTHPGLSEAMISAHFEYVCALSGSQRLAYVPVVASGANSLIIHYTSNNHIVREGEMVLLDAGCEYNGYASDITRTYPSTGTFSPAQAELYTALLSAQKSLCKLCTESSGHSLHELHRKSCELLKRELNQIGFGLQTGDLERILYPHFLSHPIGIDLHESSNFDRSGELKEGMVITIEPGIYVPPSNSFPSRFHNMGIRIEDEVLVGKEHATVLTVNAPKEIADVEGACQGLLGLEPF</sequence>
<evidence type="ECO:0000256" key="1">
    <source>
        <dbReference type="ARBA" id="ARBA00001936"/>
    </source>
</evidence>
<dbReference type="Pfam" id="PF00557">
    <property type="entry name" value="Peptidase_M24"/>
    <property type="match status" value="1"/>
</dbReference>
<dbReference type="PANTHER" id="PTHR43226:SF4">
    <property type="entry name" value="XAA-PRO AMINOPEPTIDASE 3"/>
    <property type="match status" value="1"/>
</dbReference>
<dbReference type="InterPro" id="IPR029149">
    <property type="entry name" value="Creatin/AminoP/Spt16_N"/>
</dbReference>
<reference evidence="7 8" key="1">
    <citation type="submission" date="2014-04" db="EMBL/GenBank/DDBJ databases">
        <authorList>
            <consortium name="DOE Joint Genome Institute"/>
            <person name="Kuo A."/>
            <person name="Tarkka M."/>
            <person name="Buscot F."/>
            <person name="Kohler A."/>
            <person name="Nagy L.G."/>
            <person name="Floudas D."/>
            <person name="Copeland A."/>
            <person name="Barry K.W."/>
            <person name="Cichocki N."/>
            <person name="Veneault-Fourrey C."/>
            <person name="LaButti K."/>
            <person name="Lindquist E.A."/>
            <person name="Lipzen A."/>
            <person name="Lundell T."/>
            <person name="Morin E."/>
            <person name="Murat C."/>
            <person name="Sun H."/>
            <person name="Tunlid A."/>
            <person name="Henrissat B."/>
            <person name="Grigoriev I.V."/>
            <person name="Hibbett D.S."/>
            <person name="Martin F."/>
            <person name="Nordberg H.P."/>
            <person name="Cantor M.N."/>
            <person name="Hua S.X."/>
        </authorList>
    </citation>
    <scope>NUCLEOTIDE SEQUENCE [LARGE SCALE GENOMIC DNA]</scope>
    <source>
        <strain evidence="7 8">F 1598</strain>
    </source>
</reference>
<proteinExistence type="inferred from homology"/>
<evidence type="ECO:0000256" key="4">
    <source>
        <dbReference type="ARBA" id="ARBA00022801"/>
    </source>
</evidence>
<accession>A0A0C3FWS0</accession>
<dbReference type="InterPro" id="IPR007865">
    <property type="entry name" value="Aminopep_P_N"/>
</dbReference>
<dbReference type="GO" id="GO:0070006">
    <property type="term" value="F:metalloaminopeptidase activity"/>
    <property type="evidence" value="ECO:0007669"/>
    <property type="project" value="InterPro"/>
</dbReference>
<dbReference type="InParanoid" id="A0A0C3FWS0"/>
<dbReference type="STRING" id="765440.A0A0C3FWS0"/>
<protein>
    <recommendedName>
        <fullName evidence="6">Aminopeptidase P N-terminal domain-containing protein</fullName>
    </recommendedName>
</protein>
<dbReference type="InterPro" id="IPR001714">
    <property type="entry name" value="Pept_M24_MAP"/>
</dbReference>
<evidence type="ECO:0000313" key="8">
    <source>
        <dbReference type="Proteomes" id="UP000054166"/>
    </source>
</evidence>
<dbReference type="InterPro" id="IPR052433">
    <property type="entry name" value="X-Pro_dipept-like"/>
</dbReference>
<dbReference type="InterPro" id="IPR000994">
    <property type="entry name" value="Pept_M24"/>
</dbReference>
<dbReference type="HOGENOM" id="CLU_017266_1_1_1"/>
<dbReference type="GO" id="GO:0030145">
    <property type="term" value="F:manganese ion binding"/>
    <property type="evidence" value="ECO:0007669"/>
    <property type="project" value="InterPro"/>
</dbReference>
<reference evidence="8" key="2">
    <citation type="submission" date="2015-01" db="EMBL/GenBank/DDBJ databases">
        <title>Evolutionary Origins and Diversification of the Mycorrhizal Mutualists.</title>
        <authorList>
            <consortium name="DOE Joint Genome Institute"/>
            <consortium name="Mycorrhizal Genomics Consortium"/>
            <person name="Kohler A."/>
            <person name="Kuo A."/>
            <person name="Nagy L.G."/>
            <person name="Floudas D."/>
            <person name="Copeland A."/>
            <person name="Barry K.W."/>
            <person name="Cichocki N."/>
            <person name="Veneault-Fourrey C."/>
            <person name="LaButti K."/>
            <person name="Lindquist E.A."/>
            <person name="Lipzen A."/>
            <person name="Lundell T."/>
            <person name="Morin E."/>
            <person name="Murat C."/>
            <person name="Riley R."/>
            <person name="Ohm R."/>
            <person name="Sun H."/>
            <person name="Tunlid A."/>
            <person name="Henrissat B."/>
            <person name="Grigoriev I.V."/>
            <person name="Hibbett D.S."/>
            <person name="Martin F."/>
        </authorList>
    </citation>
    <scope>NUCLEOTIDE SEQUENCE [LARGE SCALE GENOMIC DNA]</scope>
    <source>
        <strain evidence="8">F 1598</strain>
    </source>
</reference>
<dbReference type="PRINTS" id="PR00599">
    <property type="entry name" value="MAPEPTIDASE"/>
</dbReference>
<dbReference type="CDD" id="cd01087">
    <property type="entry name" value="Prolidase"/>
    <property type="match status" value="1"/>
</dbReference>
<keyword evidence="3" id="KW-0479">Metal-binding</keyword>
<name>A0A0C3FWS0_PILCF</name>
<dbReference type="InterPro" id="IPR036005">
    <property type="entry name" value="Creatinase/aminopeptidase-like"/>
</dbReference>
<dbReference type="SUPFAM" id="SSF53092">
    <property type="entry name" value="Creatinase/prolidase N-terminal domain"/>
    <property type="match status" value="1"/>
</dbReference>
<dbReference type="OrthoDB" id="4215474at2759"/>
<dbReference type="FunCoup" id="A0A0C3FWS0">
    <property type="interactions" value="334"/>
</dbReference>
<organism evidence="7 8">
    <name type="scientific">Piloderma croceum (strain F 1598)</name>
    <dbReference type="NCBI Taxonomy" id="765440"/>
    <lineage>
        <taxon>Eukaryota</taxon>
        <taxon>Fungi</taxon>
        <taxon>Dikarya</taxon>
        <taxon>Basidiomycota</taxon>
        <taxon>Agaricomycotina</taxon>
        <taxon>Agaricomycetes</taxon>
        <taxon>Agaricomycetidae</taxon>
        <taxon>Atheliales</taxon>
        <taxon>Atheliaceae</taxon>
        <taxon>Piloderma</taxon>
    </lineage>
</organism>
<feature type="domain" description="Aminopeptidase P N-terminal" evidence="6">
    <location>
        <begin position="58"/>
        <end position="194"/>
    </location>
</feature>
<dbReference type="PANTHER" id="PTHR43226">
    <property type="entry name" value="XAA-PRO AMINOPEPTIDASE 3"/>
    <property type="match status" value="1"/>
</dbReference>
<dbReference type="Proteomes" id="UP000054166">
    <property type="component" value="Unassembled WGS sequence"/>
</dbReference>
<comment type="similarity">
    <text evidence="2">Belongs to the peptidase M24B family.</text>
</comment>
<evidence type="ECO:0000259" key="6">
    <source>
        <dbReference type="SMART" id="SM01011"/>
    </source>
</evidence>
<evidence type="ECO:0000256" key="5">
    <source>
        <dbReference type="ARBA" id="ARBA00023211"/>
    </source>
</evidence>
<dbReference type="Gene3D" id="3.90.230.10">
    <property type="entry name" value="Creatinase/methionine aminopeptidase superfamily"/>
    <property type="match status" value="1"/>
</dbReference>
<keyword evidence="5" id="KW-0464">Manganese</keyword>
<dbReference type="Gene3D" id="3.40.350.10">
    <property type="entry name" value="Creatinase/prolidase N-terminal domain"/>
    <property type="match status" value="1"/>
</dbReference>
<keyword evidence="4" id="KW-0378">Hydrolase</keyword>
<comment type="cofactor">
    <cofactor evidence="1">
        <name>Mn(2+)</name>
        <dbReference type="ChEBI" id="CHEBI:29035"/>
    </cofactor>
</comment>
<evidence type="ECO:0000313" key="7">
    <source>
        <dbReference type="EMBL" id="KIM84024.1"/>
    </source>
</evidence>
<gene>
    <name evidence="7" type="ORF">PILCRDRAFT_819055</name>
</gene>
<dbReference type="EMBL" id="KN832989">
    <property type="protein sequence ID" value="KIM84024.1"/>
    <property type="molecule type" value="Genomic_DNA"/>
</dbReference>
<dbReference type="Pfam" id="PF05195">
    <property type="entry name" value="AMP_N"/>
    <property type="match status" value="1"/>
</dbReference>
<dbReference type="SMART" id="SM01011">
    <property type="entry name" value="AMP_N"/>
    <property type="match status" value="1"/>
</dbReference>
<evidence type="ECO:0000256" key="2">
    <source>
        <dbReference type="ARBA" id="ARBA00008766"/>
    </source>
</evidence>
<dbReference type="SUPFAM" id="SSF55920">
    <property type="entry name" value="Creatinase/aminopeptidase"/>
    <property type="match status" value="1"/>
</dbReference>
<dbReference type="GO" id="GO:0006508">
    <property type="term" value="P:proteolysis"/>
    <property type="evidence" value="ECO:0007669"/>
    <property type="project" value="TreeGrafter"/>
</dbReference>
<dbReference type="GO" id="GO:0005739">
    <property type="term" value="C:mitochondrion"/>
    <property type="evidence" value="ECO:0007669"/>
    <property type="project" value="TreeGrafter"/>
</dbReference>
<dbReference type="AlphaFoldDB" id="A0A0C3FWS0"/>